<protein>
    <submittedName>
        <fullName evidence="6">ABC transporter nitrate-binding protein</fullName>
    </submittedName>
</protein>
<dbReference type="CDD" id="cd13553">
    <property type="entry name" value="PBP2_NrtA_CpmA_like"/>
    <property type="match status" value="1"/>
</dbReference>
<gene>
    <name evidence="6" type="ORF">THIARS_60640</name>
</gene>
<keyword evidence="3" id="KW-1003">Cell membrane</keyword>
<keyword evidence="2" id="KW-0813">Transport</keyword>
<evidence type="ECO:0000256" key="4">
    <source>
        <dbReference type="ARBA" id="ARBA00022519"/>
    </source>
</evidence>
<comment type="subcellular location">
    <subcellularLocation>
        <location evidence="1">Endomembrane system</location>
    </subcellularLocation>
</comment>
<dbReference type="InterPro" id="IPR044527">
    <property type="entry name" value="NrtA/CpmA_ABC-bd_dom"/>
</dbReference>
<dbReference type="AlphaFoldDB" id="A0A238D3R0"/>
<accession>A0A238D3R0</accession>
<evidence type="ECO:0000256" key="1">
    <source>
        <dbReference type="ARBA" id="ARBA00004308"/>
    </source>
</evidence>
<keyword evidence="5" id="KW-0472">Membrane</keyword>
<dbReference type="OrthoDB" id="9789215at2"/>
<dbReference type="GO" id="GO:0012505">
    <property type="term" value="C:endomembrane system"/>
    <property type="evidence" value="ECO:0007669"/>
    <property type="project" value="UniProtKB-SubCell"/>
</dbReference>
<reference evidence="6 7" key="1">
    <citation type="submission" date="2016-06" db="EMBL/GenBank/DDBJ databases">
        <authorList>
            <person name="Kjaerup R.B."/>
            <person name="Dalgaard T.S."/>
            <person name="Juul-Madsen H.R."/>
        </authorList>
    </citation>
    <scope>NUCLEOTIDE SEQUENCE [LARGE SCALE GENOMIC DNA]</scope>
    <source>
        <strain evidence="6 7">DSM 16361</strain>
    </source>
</reference>
<proteinExistence type="predicted"/>
<dbReference type="Pfam" id="PF13379">
    <property type="entry name" value="NMT1_2"/>
    <property type="match status" value="1"/>
</dbReference>
<evidence type="ECO:0000256" key="3">
    <source>
        <dbReference type="ARBA" id="ARBA00022475"/>
    </source>
</evidence>
<sequence>MSVHDDPFNPYVRLGACACGRHVSQAAHDAEDRIDTTDPLQLNRRAIETAVMRAIFPDDGERRRFLRAVGRNTALAALSQFVPFGALEAMAQEPVGVPEKKDLKIGYLPITCASPIIIGKQSGYFEQAGLNVELLKTPGWALVRDKTINGDFDAAQMLAPMPLAISMGAGSAPSETYAASMDNLNGSAITLSVKHKNKRDPRLWKDFRLAIPFDYSIHNYLLRAYLVQHGVDPDHDVQLRVMAPPDMLANLASGNIDGFIVAEPFNQRAVFEGIGFIHLLTLDLWRGHPCCTFAVEASFVRSHPNTFAALYKGMLKSAAYLNVAANRDAVVDTLSAPQYLNQPKIVIKQVLTGTYADGLGNVRTAPDRIAFQPFPWPSMAVWILTQMKRWGYVKGDVNYKGIAEKIYLATDARKAMKQLGMEAPSRNMENYAILGELFDPLQPERYLRSLPVIGKT</sequence>
<name>A0A238D3R0_THIDL</name>
<evidence type="ECO:0000313" key="7">
    <source>
        <dbReference type="Proteomes" id="UP000214566"/>
    </source>
</evidence>
<organism evidence="6 7">
    <name type="scientific">Thiomonas delicata</name>
    <name type="common">Thiomonas cuprina</name>
    <dbReference type="NCBI Taxonomy" id="364030"/>
    <lineage>
        <taxon>Bacteria</taxon>
        <taxon>Pseudomonadati</taxon>
        <taxon>Pseudomonadota</taxon>
        <taxon>Betaproteobacteria</taxon>
        <taxon>Burkholderiales</taxon>
        <taxon>Thiomonas</taxon>
    </lineage>
</organism>
<evidence type="ECO:0000313" key="6">
    <source>
        <dbReference type="EMBL" id="SBP87927.1"/>
    </source>
</evidence>
<keyword evidence="7" id="KW-1185">Reference proteome</keyword>
<dbReference type="EMBL" id="FLMQ01000055">
    <property type="protein sequence ID" value="SBP87927.1"/>
    <property type="molecule type" value="Genomic_DNA"/>
</dbReference>
<dbReference type="Proteomes" id="UP000214566">
    <property type="component" value="Unassembled WGS sequence"/>
</dbReference>
<dbReference type="SUPFAM" id="SSF53850">
    <property type="entry name" value="Periplasmic binding protein-like II"/>
    <property type="match status" value="1"/>
</dbReference>
<keyword evidence="4" id="KW-0997">Cell inner membrane</keyword>
<dbReference type="PANTHER" id="PTHR30024">
    <property type="entry name" value="ALIPHATIC SULFONATES-BINDING PROTEIN-RELATED"/>
    <property type="match status" value="1"/>
</dbReference>
<dbReference type="RefSeq" id="WP_094160059.1">
    <property type="nucleotide sequence ID" value="NZ_LT592170.1"/>
</dbReference>
<evidence type="ECO:0000256" key="5">
    <source>
        <dbReference type="ARBA" id="ARBA00023136"/>
    </source>
</evidence>
<dbReference type="PANTHER" id="PTHR30024:SF43">
    <property type="entry name" value="BLL4572 PROTEIN"/>
    <property type="match status" value="1"/>
</dbReference>
<dbReference type="Gene3D" id="3.40.190.10">
    <property type="entry name" value="Periplasmic binding protein-like II"/>
    <property type="match status" value="2"/>
</dbReference>
<evidence type="ECO:0000256" key="2">
    <source>
        <dbReference type="ARBA" id="ARBA00022448"/>
    </source>
</evidence>